<name>A0A6N4RFA1_BLAVI</name>
<protein>
    <submittedName>
        <fullName evidence="2">DUF2181 domain-containing protein</fullName>
    </submittedName>
</protein>
<evidence type="ECO:0000259" key="1">
    <source>
        <dbReference type="Pfam" id="PF10223"/>
    </source>
</evidence>
<reference evidence="2 3" key="1">
    <citation type="journal article" date="2017" name="Nat. Commun.">
        <title>In situ click chemistry generation of cyclooxygenase-2 inhibitors.</title>
        <authorList>
            <person name="Bhardwaj A."/>
            <person name="Kaur J."/>
            <person name="Wuest M."/>
            <person name="Wuest F."/>
        </authorList>
    </citation>
    <scope>NUCLEOTIDE SEQUENCE [LARGE SCALE GENOMIC DNA]</scope>
    <source>
        <strain evidence="2">S2_018_000_R2_106</strain>
    </source>
</reference>
<accession>A0A6N4RFA1</accession>
<dbReference type="PANTHER" id="PTHR21184">
    <property type="entry name" value="MENORIN (DENDRITIC BRANCHING PROTEIN)"/>
    <property type="match status" value="1"/>
</dbReference>
<proteinExistence type="predicted"/>
<organism evidence="2 3">
    <name type="scientific">Blastochloris viridis</name>
    <name type="common">Rhodopseudomonas viridis</name>
    <dbReference type="NCBI Taxonomy" id="1079"/>
    <lineage>
        <taxon>Bacteria</taxon>
        <taxon>Pseudomonadati</taxon>
        <taxon>Pseudomonadota</taxon>
        <taxon>Alphaproteobacteria</taxon>
        <taxon>Hyphomicrobiales</taxon>
        <taxon>Blastochloridaceae</taxon>
        <taxon>Blastochloris</taxon>
    </lineage>
</organism>
<dbReference type="InterPro" id="IPR019356">
    <property type="entry name" value="Menorin_dom"/>
</dbReference>
<dbReference type="Pfam" id="PF10223">
    <property type="entry name" value="Menorin_N"/>
    <property type="match status" value="1"/>
</dbReference>
<comment type="caution">
    <text evidence="2">The sequence shown here is derived from an EMBL/GenBank/DDBJ whole genome shotgun (WGS) entry which is preliminary data.</text>
</comment>
<evidence type="ECO:0000313" key="3">
    <source>
        <dbReference type="Proteomes" id="UP000320948"/>
    </source>
</evidence>
<feature type="domain" description="Menorin-like" evidence="1">
    <location>
        <begin position="12"/>
        <end position="182"/>
    </location>
</feature>
<dbReference type="PANTHER" id="PTHR21184:SF6">
    <property type="entry name" value="CONSERVED PLASMA MEMBRANE PROTEIN"/>
    <property type="match status" value="1"/>
</dbReference>
<evidence type="ECO:0000313" key="2">
    <source>
        <dbReference type="EMBL" id="TKW61979.1"/>
    </source>
</evidence>
<dbReference type="GO" id="GO:0005615">
    <property type="term" value="C:extracellular space"/>
    <property type="evidence" value="ECO:0007669"/>
    <property type="project" value="TreeGrafter"/>
</dbReference>
<sequence length="232" mass="24579">MQSVAAYFDVADASALHWAHRVNTAAKLEAALGDPTLHVIEADIHFGPSDATPLVAEAGQHAEMDAATLIAAATTAGKALKLDFHNPAAIEPTLAILRQMAVETPVILHTEIFSLLAAANPAEGMEPEQFIRLCQMSCPDAVLSLGWSLKRESDVDGRVEEALIEQVSIMLTKGFGPVNYAIEIRAGYTPARGGMAEHGAALIFEPLPPLAPTIGHLATNVVPLAQRARRVA</sequence>
<gene>
    <name evidence="2" type="ORF">DI628_04985</name>
</gene>
<dbReference type="EMBL" id="VAFM01000001">
    <property type="protein sequence ID" value="TKW61979.1"/>
    <property type="molecule type" value="Genomic_DNA"/>
</dbReference>
<dbReference type="Proteomes" id="UP000320948">
    <property type="component" value="Unassembled WGS sequence"/>
</dbReference>
<dbReference type="AlphaFoldDB" id="A0A6N4RFA1"/>